<gene>
    <name evidence="5" type="ORF">DASC09_052730</name>
</gene>
<reference evidence="5 6" key="1">
    <citation type="journal article" date="2023" name="Elife">
        <title>Identification of key yeast species and microbe-microbe interactions impacting larval growth of Drosophila in the wild.</title>
        <authorList>
            <person name="Mure A."/>
            <person name="Sugiura Y."/>
            <person name="Maeda R."/>
            <person name="Honda K."/>
            <person name="Sakurai N."/>
            <person name="Takahashi Y."/>
            <person name="Watada M."/>
            <person name="Katoh T."/>
            <person name="Gotoh A."/>
            <person name="Gotoh Y."/>
            <person name="Taniguchi I."/>
            <person name="Nakamura K."/>
            <person name="Hayashi T."/>
            <person name="Katayama T."/>
            <person name="Uemura T."/>
            <person name="Hattori Y."/>
        </authorList>
    </citation>
    <scope>NUCLEOTIDE SEQUENCE [LARGE SCALE GENOMIC DNA]</scope>
    <source>
        <strain evidence="5 6">SC-9</strain>
    </source>
</reference>
<feature type="compositionally biased region" description="Basic and acidic residues" evidence="3">
    <location>
        <begin position="199"/>
        <end position="212"/>
    </location>
</feature>
<dbReference type="SUPFAM" id="SSF47095">
    <property type="entry name" value="HMG-box"/>
    <property type="match status" value="1"/>
</dbReference>
<dbReference type="GO" id="GO:0003677">
    <property type="term" value="F:DNA binding"/>
    <property type="evidence" value="ECO:0007669"/>
    <property type="project" value="UniProtKB-UniRule"/>
</dbReference>
<feature type="domain" description="HMG box" evidence="4">
    <location>
        <begin position="94"/>
        <end position="167"/>
    </location>
</feature>
<evidence type="ECO:0000313" key="5">
    <source>
        <dbReference type="EMBL" id="GMM37948.1"/>
    </source>
</evidence>
<feature type="compositionally biased region" description="Basic residues" evidence="3">
    <location>
        <begin position="213"/>
        <end position="225"/>
    </location>
</feature>
<evidence type="ECO:0000256" key="1">
    <source>
        <dbReference type="ARBA" id="ARBA00023125"/>
    </source>
</evidence>
<evidence type="ECO:0000259" key="4">
    <source>
        <dbReference type="PROSITE" id="PS50118"/>
    </source>
</evidence>
<proteinExistence type="predicted"/>
<dbReference type="SMART" id="SM00398">
    <property type="entry name" value="HMG"/>
    <property type="match status" value="1"/>
</dbReference>
<dbReference type="InterPro" id="IPR036910">
    <property type="entry name" value="HMG_box_dom_sf"/>
</dbReference>
<dbReference type="GO" id="GO:0005634">
    <property type="term" value="C:nucleus"/>
    <property type="evidence" value="ECO:0007669"/>
    <property type="project" value="UniProtKB-UniRule"/>
</dbReference>
<feature type="region of interest" description="Disordered" evidence="3">
    <location>
        <begin position="77"/>
        <end position="97"/>
    </location>
</feature>
<protein>
    <submittedName>
        <fullName evidence="5">Hmo1 protein</fullName>
    </submittedName>
</protein>
<dbReference type="RefSeq" id="XP_064854944.1">
    <property type="nucleotide sequence ID" value="XM_064998872.1"/>
</dbReference>
<evidence type="ECO:0000256" key="2">
    <source>
        <dbReference type="PROSITE-ProRule" id="PRU00267"/>
    </source>
</evidence>
<dbReference type="InterPro" id="IPR009071">
    <property type="entry name" value="HMG_box_dom"/>
</dbReference>
<comment type="caution">
    <text evidence="5">The sequence shown here is derived from an EMBL/GenBank/DDBJ whole genome shotgun (WGS) entry which is preliminary data.</text>
</comment>
<sequence>MTKDLKEAKDSLVAALFELTKAAETAAKATVDFYNHAAAVDATIDTDFSKELVSAFESLTGSAINLKRSATELEETEEESVVTKKKKNVDPNAPKKPPSSYLAFSSYCRKVLGEKRPELNLPQLYSNDMTKAIAEKWKLLDDEEKAKWREQYDLQMVSYNKEKEDYSVAKAEGRDVNMSGINHSYIVETPIDPYLPEESDLRVKIEGKDEKKKEKKEKKKKKKKHVEASQEL</sequence>
<dbReference type="EMBL" id="BTFZ01000013">
    <property type="protein sequence ID" value="GMM37948.1"/>
    <property type="molecule type" value="Genomic_DNA"/>
</dbReference>
<name>A0AAV5QUZ8_9ASCO</name>
<dbReference type="PANTHER" id="PTHR48112">
    <property type="entry name" value="HIGH MOBILITY GROUP PROTEIN DSP1"/>
    <property type="match status" value="1"/>
</dbReference>
<organism evidence="5 6">
    <name type="scientific">Saccharomycopsis crataegensis</name>
    <dbReference type="NCBI Taxonomy" id="43959"/>
    <lineage>
        <taxon>Eukaryota</taxon>
        <taxon>Fungi</taxon>
        <taxon>Dikarya</taxon>
        <taxon>Ascomycota</taxon>
        <taxon>Saccharomycotina</taxon>
        <taxon>Saccharomycetes</taxon>
        <taxon>Saccharomycopsidaceae</taxon>
        <taxon>Saccharomycopsis</taxon>
    </lineage>
</organism>
<keyword evidence="2" id="KW-0539">Nucleus</keyword>
<dbReference type="AlphaFoldDB" id="A0AAV5QUZ8"/>
<feature type="region of interest" description="Disordered" evidence="3">
    <location>
        <begin position="198"/>
        <end position="232"/>
    </location>
</feature>
<dbReference type="Proteomes" id="UP001360560">
    <property type="component" value="Unassembled WGS sequence"/>
</dbReference>
<dbReference type="Pfam" id="PF00505">
    <property type="entry name" value="HMG_box"/>
    <property type="match status" value="1"/>
</dbReference>
<dbReference type="GeneID" id="90075923"/>
<keyword evidence="6" id="KW-1185">Reference proteome</keyword>
<evidence type="ECO:0000313" key="6">
    <source>
        <dbReference type="Proteomes" id="UP001360560"/>
    </source>
</evidence>
<dbReference type="InterPro" id="IPR050342">
    <property type="entry name" value="HMGB"/>
</dbReference>
<feature type="DNA-binding region" description="HMG box" evidence="2">
    <location>
        <begin position="94"/>
        <end position="167"/>
    </location>
</feature>
<dbReference type="Gene3D" id="1.10.30.10">
    <property type="entry name" value="High mobility group box domain"/>
    <property type="match status" value="1"/>
</dbReference>
<evidence type="ECO:0000256" key="3">
    <source>
        <dbReference type="SAM" id="MobiDB-lite"/>
    </source>
</evidence>
<keyword evidence="1 2" id="KW-0238">DNA-binding</keyword>
<accession>A0AAV5QUZ8</accession>
<dbReference type="PROSITE" id="PS50118">
    <property type="entry name" value="HMG_BOX_2"/>
    <property type="match status" value="1"/>
</dbReference>
<dbReference type="PANTHER" id="PTHR48112:SF24">
    <property type="entry name" value="HIGH MOBILITY GROUP PROTEIN 1"/>
    <property type="match status" value="1"/>
</dbReference>